<sequence length="53" mass="5630">MQTLSVLPVRAIAHPDAAPVAAGRARARIAFFAPHVIWRARTARAARLAAALT</sequence>
<evidence type="ECO:0000313" key="2">
    <source>
        <dbReference type="Proteomes" id="UP001589834"/>
    </source>
</evidence>
<comment type="caution">
    <text evidence="1">The sequence shown here is derived from an EMBL/GenBank/DDBJ whole genome shotgun (WGS) entry which is preliminary data.</text>
</comment>
<dbReference type="EMBL" id="JBHLTN010000031">
    <property type="protein sequence ID" value="MFC0593848.1"/>
    <property type="molecule type" value="Genomic_DNA"/>
</dbReference>
<proteinExistence type="predicted"/>
<keyword evidence="2" id="KW-1185">Reference proteome</keyword>
<reference evidence="1 2" key="1">
    <citation type="submission" date="2024-09" db="EMBL/GenBank/DDBJ databases">
        <authorList>
            <person name="Sun Q."/>
            <person name="Mori K."/>
        </authorList>
    </citation>
    <scope>NUCLEOTIDE SEQUENCE [LARGE SCALE GENOMIC DNA]</scope>
    <source>
        <strain evidence="1 2">NCAIM B.02336</strain>
    </source>
</reference>
<organism evidence="1 2">
    <name type="scientific">Ottowia pentelensis</name>
    <dbReference type="NCBI Taxonomy" id="511108"/>
    <lineage>
        <taxon>Bacteria</taxon>
        <taxon>Pseudomonadati</taxon>
        <taxon>Pseudomonadota</taxon>
        <taxon>Betaproteobacteria</taxon>
        <taxon>Burkholderiales</taxon>
        <taxon>Comamonadaceae</taxon>
        <taxon>Ottowia</taxon>
    </lineage>
</organism>
<protein>
    <submittedName>
        <fullName evidence="1">Uncharacterized protein</fullName>
    </submittedName>
</protein>
<dbReference type="RefSeq" id="WP_377484187.1">
    <property type="nucleotide sequence ID" value="NZ_JBHLTN010000031.1"/>
</dbReference>
<evidence type="ECO:0000313" key="1">
    <source>
        <dbReference type="EMBL" id="MFC0593848.1"/>
    </source>
</evidence>
<accession>A0ABV6PY37</accession>
<dbReference type="Proteomes" id="UP001589834">
    <property type="component" value="Unassembled WGS sequence"/>
</dbReference>
<name>A0ABV6PY37_9BURK</name>
<gene>
    <name evidence="1" type="ORF">ACFFGG_14945</name>
</gene>